<evidence type="ECO:0000313" key="1">
    <source>
        <dbReference type="EMBL" id="KAG7564199.1"/>
    </source>
</evidence>
<sequence>MRLGTPHTGSGAFVGIAREPLRHCTRAKPPFYPEPTSRNYPRQQGHTIVSELGLLSSEPTSRVARAVSSRNRAQSTKVSEPNLLKVSSARLEHYAIVHTARAEVFETSEARESSRVDSNQEIFRKAPKNKESILIRDILSRLRDKWKSSENIAGEAAYHTLNHSFRFRWLEAPNHLRRSVLQLRQPPPSLSFSIRSAGVRRIASLLACLLLNIVWCSVLKILPSKSLTRIRVEKRYSLSLVGA</sequence>
<dbReference type="EMBL" id="JAEFBJ010000010">
    <property type="protein sequence ID" value="KAG7564199.1"/>
    <property type="molecule type" value="Genomic_DNA"/>
</dbReference>
<proteinExistence type="predicted"/>
<dbReference type="Proteomes" id="UP000694251">
    <property type="component" value="Chromosome 10"/>
</dbReference>
<gene>
    <name evidence="1" type="ORF">ISN44_As10g009670</name>
</gene>
<reference evidence="1 2" key="1">
    <citation type="submission" date="2020-12" db="EMBL/GenBank/DDBJ databases">
        <title>Concerted genomic and epigenomic changes stabilize Arabidopsis allopolyploids.</title>
        <authorList>
            <person name="Chen Z."/>
        </authorList>
    </citation>
    <scope>NUCLEOTIDE SEQUENCE [LARGE SCALE GENOMIC DNA]</scope>
    <source>
        <strain evidence="1">As9502</strain>
        <tissue evidence="1">Leaf</tissue>
    </source>
</reference>
<name>A0A8T1ZX08_ARASU</name>
<keyword evidence="2" id="KW-1185">Reference proteome</keyword>
<dbReference type="AlphaFoldDB" id="A0A8T1ZX08"/>
<comment type="caution">
    <text evidence="1">The sequence shown here is derived from an EMBL/GenBank/DDBJ whole genome shotgun (WGS) entry which is preliminary data.</text>
</comment>
<evidence type="ECO:0000313" key="2">
    <source>
        <dbReference type="Proteomes" id="UP000694251"/>
    </source>
</evidence>
<accession>A0A8T1ZX08</accession>
<protein>
    <submittedName>
        <fullName evidence="1">Uncharacterized protein</fullName>
    </submittedName>
</protein>
<organism evidence="1 2">
    <name type="scientific">Arabidopsis suecica</name>
    <name type="common">Swedish thale-cress</name>
    <name type="synonym">Cardaminopsis suecica</name>
    <dbReference type="NCBI Taxonomy" id="45249"/>
    <lineage>
        <taxon>Eukaryota</taxon>
        <taxon>Viridiplantae</taxon>
        <taxon>Streptophyta</taxon>
        <taxon>Embryophyta</taxon>
        <taxon>Tracheophyta</taxon>
        <taxon>Spermatophyta</taxon>
        <taxon>Magnoliopsida</taxon>
        <taxon>eudicotyledons</taxon>
        <taxon>Gunneridae</taxon>
        <taxon>Pentapetalae</taxon>
        <taxon>rosids</taxon>
        <taxon>malvids</taxon>
        <taxon>Brassicales</taxon>
        <taxon>Brassicaceae</taxon>
        <taxon>Camelineae</taxon>
        <taxon>Arabidopsis</taxon>
    </lineage>
</organism>